<keyword evidence="9" id="KW-0325">Glycoprotein</keyword>
<comment type="function">
    <text evidence="1 10">Involved in cell fusion during mating by stabilizing the plasma membrane fusion event.</text>
</comment>
<feature type="region of interest" description="Disordered" evidence="11">
    <location>
        <begin position="1"/>
        <end position="36"/>
    </location>
</feature>
<evidence type="ECO:0000256" key="1">
    <source>
        <dbReference type="ARBA" id="ARBA00002512"/>
    </source>
</evidence>
<dbReference type="AlphaFoldDB" id="A0A0N1P0P0"/>
<evidence type="ECO:0000256" key="11">
    <source>
        <dbReference type="SAM" id="MobiDB-lite"/>
    </source>
</evidence>
<feature type="compositionally biased region" description="Basic and acidic residues" evidence="11">
    <location>
        <begin position="659"/>
        <end position="668"/>
    </location>
</feature>
<comment type="caution">
    <text evidence="10">Lacks conserved residue(s) required for the propagation of feature annotation.</text>
</comment>
<evidence type="ECO:0000256" key="10">
    <source>
        <dbReference type="RuleBase" id="RU366035"/>
    </source>
</evidence>
<dbReference type="STRING" id="1664694.A0A0N1P0P0"/>
<accession>A0A0N1P0P0</accession>
<gene>
    <name evidence="12" type="ORF">AB675_10744</name>
</gene>
<dbReference type="PANTHER" id="PTHR31030">
    <property type="entry name" value="PLASMA MEMBRANE FUSION PROTEIN PRM1"/>
    <property type="match status" value="1"/>
</dbReference>
<evidence type="ECO:0000256" key="7">
    <source>
        <dbReference type="ARBA" id="ARBA00022989"/>
    </source>
</evidence>
<evidence type="ECO:0000313" key="13">
    <source>
        <dbReference type="Proteomes" id="UP000038010"/>
    </source>
</evidence>
<dbReference type="GO" id="GO:0032220">
    <property type="term" value="P:plasma membrane fusion involved in cytogamy"/>
    <property type="evidence" value="ECO:0007669"/>
    <property type="project" value="TreeGrafter"/>
</dbReference>
<feature type="transmembrane region" description="Helical" evidence="10">
    <location>
        <begin position="610"/>
        <end position="633"/>
    </location>
</feature>
<dbReference type="GO" id="GO:0043332">
    <property type="term" value="C:mating projection tip"/>
    <property type="evidence" value="ECO:0007669"/>
    <property type="project" value="UniProtKB-UniRule"/>
</dbReference>
<reference evidence="12 13" key="1">
    <citation type="submission" date="2015-06" db="EMBL/GenBank/DDBJ databases">
        <title>Draft genome of the ant-associated black yeast Phialophora attae CBS 131958.</title>
        <authorList>
            <person name="Moreno L.F."/>
            <person name="Stielow B.J."/>
            <person name="de Hoog S."/>
            <person name="Vicente V.A."/>
            <person name="Weiss V.A."/>
            <person name="de Vries M."/>
            <person name="Cruz L.M."/>
            <person name="Souza E.M."/>
        </authorList>
    </citation>
    <scope>NUCLEOTIDE SEQUENCE [LARGE SCALE GENOMIC DNA]</scope>
    <source>
        <strain evidence="12 13">CBS 131958</strain>
    </source>
</reference>
<dbReference type="GeneID" id="28731415"/>
<keyword evidence="13" id="KW-1185">Reference proteome</keyword>
<protein>
    <recommendedName>
        <fullName evidence="10">Plasma membrane fusion protein PRM1</fullName>
    </recommendedName>
</protein>
<comment type="subcellular location">
    <subcellularLocation>
        <location evidence="2 10">Cell membrane</location>
        <topology evidence="2 10">Multi-pass membrane protein</topology>
    </subcellularLocation>
</comment>
<keyword evidence="4 10" id="KW-1003">Cell membrane</keyword>
<feature type="region of interest" description="Disordered" evidence="11">
    <location>
        <begin position="644"/>
        <end position="734"/>
    </location>
</feature>
<keyword evidence="8 10" id="KW-0472">Membrane</keyword>
<feature type="transmembrane region" description="Helical" evidence="10">
    <location>
        <begin position="55"/>
        <end position="73"/>
    </location>
</feature>
<evidence type="ECO:0000313" key="12">
    <source>
        <dbReference type="EMBL" id="KPI40715.1"/>
    </source>
</evidence>
<feature type="compositionally biased region" description="Polar residues" evidence="11">
    <location>
        <begin position="723"/>
        <end position="734"/>
    </location>
</feature>
<feature type="transmembrane region" description="Helical" evidence="10">
    <location>
        <begin position="413"/>
        <end position="434"/>
    </location>
</feature>
<evidence type="ECO:0000256" key="9">
    <source>
        <dbReference type="ARBA" id="ARBA00023180"/>
    </source>
</evidence>
<dbReference type="RefSeq" id="XP_018000678.1">
    <property type="nucleotide sequence ID" value="XM_018139535.1"/>
</dbReference>
<evidence type="ECO:0000256" key="5">
    <source>
        <dbReference type="ARBA" id="ARBA00022692"/>
    </source>
</evidence>
<feature type="compositionally biased region" description="Basic and acidic residues" evidence="11">
    <location>
        <begin position="706"/>
        <end position="720"/>
    </location>
</feature>
<comment type="similarity">
    <text evidence="3 10">Belongs to the PRM1 family.</text>
</comment>
<name>A0A0N1P0P0_9EURO</name>
<feature type="compositionally biased region" description="Pro residues" evidence="11">
    <location>
        <begin position="1"/>
        <end position="10"/>
    </location>
</feature>
<evidence type="ECO:0000256" key="8">
    <source>
        <dbReference type="ARBA" id="ARBA00023136"/>
    </source>
</evidence>
<evidence type="ECO:0000256" key="3">
    <source>
        <dbReference type="ARBA" id="ARBA00010780"/>
    </source>
</evidence>
<comment type="caution">
    <text evidence="12">The sequence shown here is derived from an EMBL/GenBank/DDBJ whole genome shotgun (WGS) entry which is preliminary data.</text>
</comment>
<dbReference type="InterPro" id="IPR026777">
    <property type="entry name" value="PRM1"/>
</dbReference>
<dbReference type="PANTHER" id="PTHR31030:SF1">
    <property type="entry name" value="PLASMA MEMBRANE FUSION PROTEIN PRM1"/>
    <property type="match status" value="1"/>
</dbReference>
<dbReference type="VEuPathDB" id="FungiDB:AB675_10744"/>
<dbReference type="EMBL" id="LFJN01000011">
    <property type="protein sequence ID" value="KPI40715.1"/>
    <property type="molecule type" value="Genomic_DNA"/>
</dbReference>
<evidence type="ECO:0000256" key="2">
    <source>
        <dbReference type="ARBA" id="ARBA00004651"/>
    </source>
</evidence>
<dbReference type="Proteomes" id="UP000038010">
    <property type="component" value="Unassembled WGS sequence"/>
</dbReference>
<keyword evidence="7 10" id="KW-1133">Transmembrane helix</keyword>
<keyword evidence="5 10" id="KW-0812">Transmembrane</keyword>
<feature type="transmembrane region" description="Helical" evidence="10">
    <location>
        <begin position="322"/>
        <end position="340"/>
    </location>
</feature>
<evidence type="ECO:0000256" key="6">
    <source>
        <dbReference type="ARBA" id="ARBA00022971"/>
    </source>
</evidence>
<organism evidence="12 13">
    <name type="scientific">Cyphellophora attinorum</name>
    <dbReference type="NCBI Taxonomy" id="1664694"/>
    <lineage>
        <taxon>Eukaryota</taxon>
        <taxon>Fungi</taxon>
        <taxon>Dikarya</taxon>
        <taxon>Ascomycota</taxon>
        <taxon>Pezizomycotina</taxon>
        <taxon>Eurotiomycetes</taxon>
        <taxon>Chaetothyriomycetidae</taxon>
        <taxon>Chaetothyriales</taxon>
        <taxon>Cyphellophoraceae</taxon>
        <taxon>Cyphellophora</taxon>
    </lineage>
</organism>
<evidence type="ECO:0000256" key="4">
    <source>
        <dbReference type="ARBA" id="ARBA00022475"/>
    </source>
</evidence>
<dbReference type="GO" id="GO:0005886">
    <property type="term" value="C:plasma membrane"/>
    <property type="evidence" value="ECO:0007669"/>
    <property type="project" value="UniProtKB-SubCell"/>
</dbReference>
<proteinExistence type="inferred from homology"/>
<dbReference type="OrthoDB" id="5356111at2759"/>
<sequence length="734" mass="79473">MSGHPLPPSMPAGSHEMREYYSKQDPPRLHPHTAPSETPYLGLRARLSQVWINRWTILILLVLARTLLAIQGINDHIASAKREALSACSDVEAMGSAMASMPHYMSTGVNRLTAAGINKSVNGLMSMSTLSVTAVEEIVVFVIGMMTNTYLCLITFAVTGSLRSAIGVVDGAQKDINNLGGKIGGEIGDAMKGFTDAYNAATKVLSGSIIGPTINLPKIPDITKSTDQLKNFKLPPELTADLQKLNSSLPSFAQVKNVTESVIRLPFEEVKKVIDQNLGTYKFNDSLLPVPPKELMTFCSDDEGIEDFFNKLSAMASLAQKIFIGVLVVAAILAMVPMAMREIRRWRHQQERSRLVGDGATDSMDVVYLVSRPYTSSAGLKLAGVPAEPEMIRTATRGQNLTRWAVAYATTDAALFVLCLAIAGLFSCLCQYILLQAIKGKVPELSNQVGAFADKVVAQLTNASDQWQIATNAAIRTASDDINNDMLGWVGTATEAVNNTINVFVDETNKVLDTAFGKTPLRDPIQEVLNCLILLKVQGIQKAMTWVHDNAHINFPTLPNDTFSVGALASLSGDNDQSFLAEPNDKASDKITGAVDRVVSFFESGIRTEAVIASVILALYVFVCLCGIGAAFYRARFNKFKTRGEGGGLSASSGSTTDFRSDDQDRFVNDNQTPAPATEKRQSQFHNDPAPEYEPAAVAKAPLSRHSPDEHHYADSKNPFEDPSSSNEKNGGFI</sequence>
<feature type="compositionally biased region" description="Basic and acidic residues" evidence="11">
    <location>
        <begin position="15"/>
        <end position="28"/>
    </location>
</feature>
<keyword evidence="6 10" id="KW-0184">Conjugation</keyword>